<evidence type="ECO:0000313" key="2">
    <source>
        <dbReference type="Proteomes" id="UP001551695"/>
    </source>
</evidence>
<dbReference type="EMBL" id="JBFAKC010000022">
    <property type="protein sequence ID" value="MEV0712518.1"/>
    <property type="molecule type" value="Genomic_DNA"/>
</dbReference>
<evidence type="ECO:0000313" key="1">
    <source>
        <dbReference type="EMBL" id="MEV0712518.1"/>
    </source>
</evidence>
<sequence>MELFVLVGLLVLVSGLLAVIVGTVWWPLPSPAVDGDERVREVWPSGWPHEAPERPFSVVEARQALRRHRPCHPERCARKAAASRALRAAGYTDLGRD</sequence>
<dbReference type="Proteomes" id="UP001551695">
    <property type="component" value="Unassembled WGS sequence"/>
</dbReference>
<reference evidence="1 2" key="1">
    <citation type="submission" date="2024-06" db="EMBL/GenBank/DDBJ databases">
        <title>The Natural Products Discovery Center: Release of the First 8490 Sequenced Strains for Exploring Actinobacteria Biosynthetic Diversity.</title>
        <authorList>
            <person name="Kalkreuter E."/>
            <person name="Kautsar S.A."/>
            <person name="Yang D."/>
            <person name="Bader C.D."/>
            <person name="Teijaro C.N."/>
            <person name="Fluegel L."/>
            <person name="Davis C.M."/>
            <person name="Simpson J.R."/>
            <person name="Lauterbach L."/>
            <person name="Steele A.D."/>
            <person name="Gui C."/>
            <person name="Meng S."/>
            <person name="Li G."/>
            <person name="Viehrig K."/>
            <person name="Ye F."/>
            <person name="Su P."/>
            <person name="Kiefer A.F."/>
            <person name="Nichols A."/>
            <person name="Cepeda A.J."/>
            <person name="Yan W."/>
            <person name="Fan B."/>
            <person name="Jiang Y."/>
            <person name="Adhikari A."/>
            <person name="Zheng C.-J."/>
            <person name="Schuster L."/>
            <person name="Cowan T.M."/>
            <person name="Smanski M.J."/>
            <person name="Chevrette M.G."/>
            <person name="De Carvalho L.P.S."/>
            <person name="Shen B."/>
        </authorList>
    </citation>
    <scope>NUCLEOTIDE SEQUENCE [LARGE SCALE GENOMIC DNA]</scope>
    <source>
        <strain evidence="1 2">NPDC050403</strain>
    </source>
</reference>
<comment type="caution">
    <text evidence="1">The sequence shown here is derived from an EMBL/GenBank/DDBJ whole genome shotgun (WGS) entry which is preliminary data.</text>
</comment>
<accession>A0ABV3G4G6</accession>
<protein>
    <submittedName>
        <fullName evidence="1">Uncharacterized protein</fullName>
    </submittedName>
</protein>
<proteinExistence type="predicted"/>
<name>A0ABV3G4G6_9NOCA</name>
<keyword evidence="2" id="KW-1185">Reference proteome</keyword>
<organism evidence="1 2">
    <name type="scientific">Nocardia aurea</name>
    <dbReference type="NCBI Taxonomy" id="2144174"/>
    <lineage>
        <taxon>Bacteria</taxon>
        <taxon>Bacillati</taxon>
        <taxon>Actinomycetota</taxon>
        <taxon>Actinomycetes</taxon>
        <taxon>Mycobacteriales</taxon>
        <taxon>Nocardiaceae</taxon>
        <taxon>Nocardia</taxon>
    </lineage>
</organism>
<gene>
    <name evidence="1" type="ORF">AB0I48_33675</name>
</gene>
<dbReference type="RefSeq" id="WP_355087318.1">
    <property type="nucleotide sequence ID" value="NZ_JBEXKW010000031.1"/>
</dbReference>